<gene>
    <name evidence="1" type="ORF">SCF082_LOCUS16149</name>
</gene>
<organism evidence="1 2">
    <name type="scientific">Durusdinium trenchii</name>
    <dbReference type="NCBI Taxonomy" id="1381693"/>
    <lineage>
        <taxon>Eukaryota</taxon>
        <taxon>Sar</taxon>
        <taxon>Alveolata</taxon>
        <taxon>Dinophyceae</taxon>
        <taxon>Suessiales</taxon>
        <taxon>Symbiodiniaceae</taxon>
        <taxon>Durusdinium</taxon>
    </lineage>
</organism>
<dbReference type="SUPFAM" id="SSF56399">
    <property type="entry name" value="ADP-ribosylation"/>
    <property type="match status" value="1"/>
</dbReference>
<dbReference type="EMBL" id="CAXAMM010010413">
    <property type="protein sequence ID" value="CAK9023283.1"/>
    <property type="molecule type" value="Genomic_DNA"/>
</dbReference>
<sequence length="287" mass="31783">MLFLPPAKNVDPSKLEATLTLQEVPKGCRGGSVANVLGSKEAKADFSADMLKLLAKAHGVYESDIHITDLRKGSLECDYVVDSLSGSTSVSSAPTHFKEKLSEVLGVNMANFEIVWSLPCIGFNPNDFDEAGNKTNWEGQKFDIGPPGNTRTYHQPEGREWVRYGLKVCGFFESDTWLKPFTKKHGLWYRVFHGCRNPGESALSIYKDGFEPSSKGTYGPGVYCSPLIDLAKQYAFRFEVPTEDGFVLVNVVVQAAVKPGCMEEHGSEWLVKDPNHIRPYGLLIREA</sequence>
<dbReference type="PANTHER" id="PTHR36649">
    <property type="entry name" value="UBIQUITIN-LIKE DOMAIN-CONTAINING PROTEIN"/>
    <property type="match status" value="1"/>
</dbReference>
<accession>A0ABP0KAK0</accession>
<dbReference type="Gene3D" id="3.90.175.10">
    <property type="entry name" value="Diphtheria Toxin, domain 1"/>
    <property type="match status" value="1"/>
</dbReference>
<proteinExistence type="predicted"/>
<evidence type="ECO:0000313" key="1">
    <source>
        <dbReference type="EMBL" id="CAK9023283.1"/>
    </source>
</evidence>
<keyword evidence="2" id="KW-1185">Reference proteome</keyword>
<evidence type="ECO:0000313" key="2">
    <source>
        <dbReference type="Proteomes" id="UP001642464"/>
    </source>
</evidence>
<protein>
    <submittedName>
        <fullName evidence="1">Uncharacterized protein</fullName>
    </submittedName>
</protein>
<reference evidence="1 2" key="1">
    <citation type="submission" date="2024-02" db="EMBL/GenBank/DDBJ databases">
        <authorList>
            <person name="Chen Y."/>
            <person name="Shah S."/>
            <person name="Dougan E. K."/>
            <person name="Thang M."/>
            <person name="Chan C."/>
        </authorList>
    </citation>
    <scope>NUCLEOTIDE SEQUENCE [LARGE SCALE GENOMIC DNA]</scope>
</reference>
<name>A0ABP0KAK0_9DINO</name>
<dbReference type="Proteomes" id="UP001642464">
    <property type="component" value="Unassembled WGS sequence"/>
</dbReference>
<dbReference type="PANTHER" id="PTHR36649:SF28">
    <property type="entry name" value="UBIQUITIN-LIKE DOMAIN-CONTAINING PROTEIN"/>
    <property type="match status" value="1"/>
</dbReference>
<comment type="caution">
    <text evidence="1">The sequence shown here is derived from an EMBL/GenBank/DDBJ whole genome shotgun (WGS) entry which is preliminary data.</text>
</comment>